<sequence>MSSNASTDSAANSQCLSFKRSPTISTDTPLSDHRDYGLMRTVRSMTPYPWEHLTVSPNIVRQHLVHERSSISILKHYVEPEEPPLYATKSPDASPTSSMKSLNERTIIFGSVVSNTPGVPPTPCDRQHIKIGKKVVIICPWAGILRSASSQHSIGSHKESFAERRRSFNMAEFTIAKNGKKMCDILMTNTNPLHINNSDYHITTMYNEEVEKLIKSSGFKKAFYRSAIDRFQPDIAYPSQATSLSSSTKLKSILIEEGTPQELRSVSQRNISFVS</sequence>
<reference evidence="3" key="1">
    <citation type="submission" date="2025-08" db="UniProtKB">
        <authorList>
            <consortium name="RefSeq"/>
        </authorList>
    </citation>
    <scope>IDENTIFICATION</scope>
    <source>
        <strain evidence="3">15085-1641.00</strain>
        <tissue evidence="3">Whole body</tissue>
    </source>
</reference>
<evidence type="ECO:0000256" key="1">
    <source>
        <dbReference type="SAM" id="MobiDB-lite"/>
    </source>
</evidence>
<feature type="compositionally biased region" description="Polar residues" evidence="1">
    <location>
        <begin position="14"/>
        <end position="29"/>
    </location>
</feature>
<organism evidence="2 3">
    <name type="scientific">Drosophila hydei</name>
    <name type="common">Fruit fly</name>
    <dbReference type="NCBI Taxonomy" id="7224"/>
    <lineage>
        <taxon>Eukaryota</taxon>
        <taxon>Metazoa</taxon>
        <taxon>Ecdysozoa</taxon>
        <taxon>Arthropoda</taxon>
        <taxon>Hexapoda</taxon>
        <taxon>Insecta</taxon>
        <taxon>Pterygota</taxon>
        <taxon>Neoptera</taxon>
        <taxon>Endopterygota</taxon>
        <taxon>Diptera</taxon>
        <taxon>Brachycera</taxon>
        <taxon>Muscomorpha</taxon>
        <taxon>Ephydroidea</taxon>
        <taxon>Drosophilidae</taxon>
        <taxon>Drosophila</taxon>
    </lineage>
</organism>
<gene>
    <name evidence="3" type="primary">LOC111604280</name>
</gene>
<dbReference type="Proteomes" id="UP000504633">
    <property type="component" value="Unplaced"/>
</dbReference>
<dbReference type="AlphaFoldDB" id="A0A6J1MBS1"/>
<protein>
    <submittedName>
        <fullName evidence="3">Uncharacterized protein LOC111604280</fullName>
    </submittedName>
</protein>
<dbReference type="OrthoDB" id="7873069at2759"/>
<feature type="region of interest" description="Disordered" evidence="1">
    <location>
        <begin position="1"/>
        <end position="34"/>
    </location>
</feature>
<dbReference type="KEGG" id="dhe:111604280"/>
<name>A0A6J1MBS1_DROHY</name>
<keyword evidence="2" id="KW-1185">Reference proteome</keyword>
<evidence type="ECO:0000313" key="3">
    <source>
        <dbReference type="RefSeq" id="XP_023178064.2"/>
    </source>
</evidence>
<feature type="compositionally biased region" description="Low complexity" evidence="1">
    <location>
        <begin position="1"/>
        <end position="13"/>
    </location>
</feature>
<dbReference type="GeneID" id="111604280"/>
<proteinExistence type="predicted"/>
<dbReference type="RefSeq" id="XP_023178064.2">
    <property type="nucleotide sequence ID" value="XM_023322296.2"/>
</dbReference>
<evidence type="ECO:0000313" key="2">
    <source>
        <dbReference type="Proteomes" id="UP000504633"/>
    </source>
</evidence>
<accession>A0A6J1MBS1</accession>